<keyword evidence="2" id="KW-1185">Reference proteome</keyword>
<accession>A0A0M2WCV4</accession>
<protein>
    <submittedName>
        <fullName evidence="1">Uncharacterized protein</fullName>
    </submittedName>
</protein>
<name>A0A0M2WCV4_9MYCO</name>
<reference evidence="1 2" key="1">
    <citation type="journal article" date="2015" name="Genome Announc.">
        <title>Draft Genome Sequence of Mycobacterium obuense Strain UC1, Isolated from Patient Sputum.</title>
        <authorList>
            <person name="Greninger A.L."/>
            <person name="Cunningham G."/>
            <person name="Hsu E.D."/>
            <person name="Yu J.M."/>
            <person name="Chiu C.Y."/>
            <person name="Miller S."/>
        </authorList>
    </citation>
    <scope>NUCLEOTIDE SEQUENCE [LARGE SCALE GENOMIC DNA]</scope>
    <source>
        <strain evidence="1 2">UC1</strain>
    </source>
</reference>
<organism evidence="1 2">
    <name type="scientific">Mycolicibacterium obuense</name>
    <dbReference type="NCBI Taxonomy" id="1807"/>
    <lineage>
        <taxon>Bacteria</taxon>
        <taxon>Bacillati</taxon>
        <taxon>Actinomycetota</taxon>
        <taxon>Actinomycetes</taxon>
        <taxon>Mycobacteriales</taxon>
        <taxon>Mycobacteriaceae</taxon>
        <taxon>Mycolicibacterium</taxon>
    </lineage>
</organism>
<evidence type="ECO:0000313" key="1">
    <source>
        <dbReference type="EMBL" id="KKO60669.1"/>
    </source>
</evidence>
<comment type="caution">
    <text evidence="1">The sequence shown here is derived from an EMBL/GenBank/DDBJ whole genome shotgun (WGS) entry which is preliminary data.</text>
</comment>
<evidence type="ECO:0000313" key="2">
    <source>
        <dbReference type="Proteomes" id="UP000034150"/>
    </source>
</evidence>
<dbReference type="AlphaFoldDB" id="A0A0M2WCV4"/>
<dbReference type="EMBL" id="LAUZ02000148">
    <property type="protein sequence ID" value="KKO60669.1"/>
    <property type="molecule type" value="Genomic_DNA"/>
</dbReference>
<gene>
    <name evidence="1" type="ORF">WN67_32820</name>
</gene>
<proteinExistence type="predicted"/>
<sequence>MFAKLLRDQLSAPLKQSLRDRIDSPAGAFSVVAQGRIDLIVEFVHGEFTLKTFTHIEVNQPASGIVNHNHVVVVVPTGQEFFGFLNPVIDQSQHRIVGL</sequence>
<dbReference type="Proteomes" id="UP000034150">
    <property type="component" value="Unassembled WGS sequence"/>
</dbReference>